<proteinExistence type="predicted"/>
<dbReference type="PROSITE" id="PS50157">
    <property type="entry name" value="ZINC_FINGER_C2H2_2"/>
    <property type="match status" value="1"/>
</dbReference>
<dbReference type="InterPro" id="IPR013087">
    <property type="entry name" value="Znf_C2H2_type"/>
</dbReference>
<keyword evidence="1" id="KW-0479">Metal-binding</keyword>
<dbReference type="SMART" id="SM00355">
    <property type="entry name" value="ZnF_C2H2"/>
    <property type="match status" value="1"/>
</dbReference>
<sequence length="181" mass="21144">MQCPRSSYFVISILKKGVGVIWDIKRLNRQLLVYYMAYEMKKKINVVEDQRTNFRCQYCNRVFTSKQALGGHQNSHRKERDIVKRAKTSAPFFPALCSMGISKFLPEADVFEEYASLHKRIYQFKEHVIFASEPENKDYNTIIPFGETTSHTAMAMPWEMTTSASRDEKCEENEIDLSLHL</sequence>
<reference evidence="3 4" key="1">
    <citation type="submission" date="2023-10" db="EMBL/GenBank/DDBJ databases">
        <title>Chromosome-scale genome assembly provides insights into flower coloration mechanisms of Canna indica.</title>
        <authorList>
            <person name="Li C."/>
        </authorList>
    </citation>
    <scope>NUCLEOTIDE SEQUENCE [LARGE SCALE GENOMIC DNA]</scope>
    <source>
        <tissue evidence="3">Flower</tissue>
    </source>
</reference>
<name>A0AAQ3Q2H8_9LILI</name>
<dbReference type="InterPro" id="IPR036236">
    <property type="entry name" value="Znf_C2H2_sf"/>
</dbReference>
<dbReference type="SUPFAM" id="SSF57667">
    <property type="entry name" value="beta-beta-alpha zinc fingers"/>
    <property type="match status" value="1"/>
</dbReference>
<dbReference type="GO" id="GO:0009736">
    <property type="term" value="P:cytokinin-activated signaling pathway"/>
    <property type="evidence" value="ECO:0007669"/>
    <property type="project" value="TreeGrafter"/>
</dbReference>
<dbReference type="EMBL" id="CP136891">
    <property type="protein sequence ID" value="WOK96030.1"/>
    <property type="molecule type" value="Genomic_DNA"/>
</dbReference>
<gene>
    <name evidence="3" type="ORF">Cni_G04737</name>
</gene>
<dbReference type="Proteomes" id="UP001327560">
    <property type="component" value="Chromosome 2"/>
</dbReference>
<dbReference type="GO" id="GO:0000976">
    <property type="term" value="F:transcription cis-regulatory region binding"/>
    <property type="evidence" value="ECO:0007669"/>
    <property type="project" value="TreeGrafter"/>
</dbReference>
<dbReference type="Gene3D" id="3.30.160.60">
    <property type="entry name" value="Classic Zinc Finger"/>
    <property type="match status" value="1"/>
</dbReference>
<dbReference type="PANTHER" id="PTHR46353">
    <property type="entry name" value="ZINC FINGER PROTEIN 5"/>
    <property type="match status" value="1"/>
</dbReference>
<evidence type="ECO:0000313" key="4">
    <source>
        <dbReference type="Proteomes" id="UP001327560"/>
    </source>
</evidence>
<accession>A0AAQ3Q2H8</accession>
<dbReference type="GO" id="GO:0009740">
    <property type="term" value="P:gibberellic acid mediated signaling pathway"/>
    <property type="evidence" value="ECO:0007669"/>
    <property type="project" value="TreeGrafter"/>
</dbReference>
<dbReference type="GO" id="GO:0008270">
    <property type="term" value="F:zinc ion binding"/>
    <property type="evidence" value="ECO:0007669"/>
    <property type="project" value="UniProtKB-KW"/>
</dbReference>
<dbReference type="GO" id="GO:0003700">
    <property type="term" value="F:DNA-binding transcription factor activity"/>
    <property type="evidence" value="ECO:0007669"/>
    <property type="project" value="TreeGrafter"/>
</dbReference>
<dbReference type="GO" id="GO:0010090">
    <property type="term" value="P:trichome morphogenesis"/>
    <property type="evidence" value="ECO:0007669"/>
    <property type="project" value="InterPro"/>
</dbReference>
<dbReference type="PROSITE" id="PS00028">
    <property type="entry name" value="ZINC_FINGER_C2H2_1"/>
    <property type="match status" value="1"/>
</dbReference>
<evidence type="ECO:0000256" key="1">
    <source>
        <dbReference type="PROSITE-ProRule" id="PRU00042"/>
    </source>
</evidence>
<dbReference type="InterPro" id="IPR044299">
    <property type="entry name" value="GIS3/ZFP5/ZFP6"/>
</dbReference>
<dbReference type="Pfam" id="PF13912">
    <property type="entry name" value="zf-C2H2_6"/>
    <property type="match status" value="1"/>
</dbReference>
<keyword evidence="4" id="KW-1185">Reference proteome</keyword>
<organism evidence="3 4">
    <name type="scientific">Canna indica</name>
    <name type="common">Indian-shot</name>
    <dbReference type="NCBI Taxonomy" id="4628"/>
    <lineage>
        <taxon>Eukaryota</taxon>
        <taxon>Viridiplantae</taxon>
        <taxon>Streptophyta</taxon>
        <taxon>Embryophyta</taxon>
        <taxon>Tracheophyta</taxon>
        <taxon>Spermatophyta</taxon>
        <taxon>Magnoliopsida</taxon>
        <taxon>Liliopsida</taxon>
        <taxon>Zingiberales</taxon>
        <taxon>Cannaceae</taxon>
        <taxon>Canna</taxon>
    </lineage>
</organism>
<keyword evidence="1" id="KW-0863">Zinc-finger</keyword>
<feature type="domain" description="C2H2-type" evidence="2">
    <location>
        <begin position="54"/>
        <end position="81"/>
    </location>
</feature>
<dbReference type="AlphaFoldDB" id="A0AAQ3Q2H8"/>
<dbReference type="PANTHER" id="PTHR46353:SF23">
    <property type="entry name" value="C2H2 ZINC FINGER-CONTAINING PROTEIN-RELATED"/>
    <property type="match status" value="1"/>
</dbReference>
<evidence type="ECO:0000313" key="3">
    <source>
        <dbReference type="EMBL" id="WOK96030.1"/>
    </source>
</evidence>
<dbReference type="GO" id="GO:0005634">
    <property type="term" value="C:nucleus"/>
    <property type="evidence" value="ECO:0007669"/>
    <property type="project" value="TreeGrafter"/>
</dbReference>
<keyword evidence="1" id="KW-0862">Zinc</keyword>
<evidence type="ECO:0000259" key="2">
    <source>
        <dbReference type="PROSITE" id="PS50157"/>
    </source>
</evidence>
<protein>
    <submittedName>
        <fullName evidence="3">Zinc finger protein KNUCKLES-like</fullName>
    </submittedName>
</protein>